<evidence type="ECO:0000256" key="10">
    <source>
        <dbReference type="ARBA" id="ARBA00023065"/>
    </source>
</evidence>
<evidence type="ECO:0000256" key="8">
    <source>
        <dbReference type="ARBA" id="ARBA00022906"/>
    </source>
</evidence>
<feature type="transmembrane region" description="Helical" evidence="14">
    <location>
        <begin position="212"/>
        <end position="232"/>
    </location>
</feature>
<comment type="caution">
    <text evidence="15">The sequence shown here is derived from an EMBL/GenBank/DDBJ whole genome shotgun (WGS) entry which is preliminary data.</text>
</comment>
<dbReference type="InterPro" id="IPR037294">
    <property type="entry name" value="ABC_BtuC-like"/>
</dbReference>
<feature type="transmembrane region" description="Helical" evidence="14">
    <location>
        <begin position="70"/>
        <end position="97"/>
    </location>
</feature>
<keyword evidence="11 14" id="KW-0472">Membrane</keyword>
<name>A0ABT1IWC6_9ACTN</name>
<dbReference type="Gene3D" id="1.10.3470.10">
    <property type="entry name" value="ABC transporter involved in vitamin B12 uptake, BtuC"/>
    <property type="match status" value="1"/>
</dbReference>
<sequence>MLLAETTPYAFTWNLVADVREMWSFPFMVNAFRAGAIVAVVAGAVGWFMVLRRQTFAGHTLSVVAFPGAALATLIGVSTAVGYLGACLLAAVVIAGLRESGRSGVAVESAATGTVQAFALACGFLFVTLYKGMLGGPQALLFGTFLGITTGQVALLTVVGAVVLTLLAAFGRPLLFASSDREVAAARGVPVRALGAGFLLLLGAATAEASQITGSLLVFALLVVPAATAQVLTARPVLGLALTVLLGLAACWLGLIAAFYQPYPLGFFVTTFAFAGYVLAQLTRAVRGAVGRVALPTGATS</sequence>
<dbReference type="PANTHER" id="PTHR30477">
    <property type="entry name" value="ABC-TRANSPORTER METAL-BINDING PROTEIN"/>
    <property type="match status" value="1"/>
</dbReference>
<dbReference type="RefSeq" id="WP_253796518.1">
    <property type="nucleotide sequence ID" value="NZ_BAAAUB010000025.1"/>
</dbReference>
<feature type="transmembrane region" description="Helical" evidence="14">
    <location>
        <begin position="239"/>
        <end position="259"/>
    </location>
</feature>
<evidence type="ECO:0000256" key="5">
    <source>
        <dbReference type="ARBA" id="ARBA00022475"/>
    </source>
</evidence>
<evidence type="ECO:0000256" key="14">
    <source>
        <dbReference type="SAM" id="Phobius"/>
    </source>
</evidence>
<feature type="transmembrane region" description="Helical" evidence="14">
    <location>
        <begin position="142"/>
        <end position="168"/>
    </location>
</feature>
<keyword evidence="10" id="KW-0406">Ion transport</keyword>
<evidence type="ECO:0000256" key="4">
    <source>
        <dbReference type="ARBA" id="ARBA00022448"/>
    </source>
</evidence>
<evidence type="ECO:0000256" key="3">
    <source>
        <dbReference type="ARBA" id="ARBA00008034"/>
    </source>
</evidence>
<keyword evidence="5" id="KW-1003">Cell membrane</keyword>
<evidence type="ECO:0000256" key="11">
    <source>
        <dbReference type="ARBA" id="ARBA00023136"/>
    </source>
</evidence>
<comment type="similarity">
    <text evidence="3 13">Belongs to the ABC-3 integral membrane protein family.</text>
</comment>
<evidence type="ECO:0000256" key="6">
    <source>
        <dbReference type="ARBA" id="ARBA00022692"/>
    </source>
</evidence>
<dbReference type="InterPro" id="IPR001626">
    <property type="entry name" value="ABC_TroCD"/>
</dbReference>
<dbReference type="SUPFAM" id="SSF81345">
    <property type="entry name" value="ABC transporter involved in vitamin B12 uptake, BtuC"/>
    <property type="match status" value="1"/>
</dbReference>
<evidence type="ECO:0000256" key="9">
    <source>
        <dbReference type="ARBA" id="ARBA00022989"/>
    </source>
</evidence>
<feature type="transmembrane region" description="Helical" evidence="14">
    <location>
        <begin position="265"/>
        <end position="282"/>
    </location>
</feature>
<keyword evidence="4 13" id="KW-0813">Transport</keyword>
<keyword evidence="8" id="KW-0864">Zinc transport</keyword>
<keyword evidence="9 14" id="KW-1133">Transmembrane helix</keyword>
<dbReference type="Pfam" id="PF00950">
    <property type="entry name" value="ABC-3"/>
    <property type="match status" value="1"/>
</dbReference>
<keyword evidence="6 13" id="KW-0812">Transmembrane</keyword>
<comment type="subcellular location">
    <subcellularLocation>
        <location evidence="2 13">Cell membrane</location>
        <topology evidence="2 13">Multi-pass membrane protein</topology>
    </subcellularLocation>
</comment>
<feature type="transmembrane region" description="Helical" evidence="14">
    <location>
        <begin position="189"/>
        <end position="206"/>
    </location>
</feature>
<gene>
    <name evidence="15" type="ORF">FHR36_002582</name>
</gene>
<evidence type="ECO:0000313" key="16">
    <source>
        <dbReference type="Proteomes" id="UP001206483"/>
    </source>
</evidence>
<evidence type="ECO:0000256" key="13">
    <source>
        <dbReference type="RuleBase" id="RU003943"/>
    </source>
</evidence>
<dbReference type="PANTHER" id="PTHR30477:SF23">
    <property type="entry name" value="HIGH-AFFINITY ZINC UPTAKE SYSTEM MEMBRANE PROTEIN ZNUB"/>
    <property type="match status" value="1"/>
</dbReference>
<keyword evidence="16" id="KW-1185">Reference proteome</keyword>
<protein>
    <recommendedName>
        <fullName evidence="12">High-affinity zinc uptake system membrane protein ZnuB</fullName>
    </recommendedName>
</protein>
<dbReference type="EMBL" id="JAMZDX010000002">
    <property type="protein sequence ID" value="MCP2309458.1"/>
    <property type="molecule type" value="Genomic_DNA"/>
</dbReference>
<dbReference type="Proteomes" id="UP001206483">
    <property type="component" value="Unassembled WGS sequence"/>
</dbReference>
<feature type="transmembrane region" description="Helical" evidence="14">
    <location>
        <begin position="30"/>
        <end position="50"/>
    </location>
</feature>
<evidence type="ECO:0000313" key="15">
    <source>
        <dbReference type="EMBL" id="MCP2309458.1"/>
    </source>
</evidence>
<evidence type="ECO:0000256" key="7">
    <source>
        <dbReference type="ARBA" id="ARBA00022833"/>
    </source>
</evidence>
<evidence type="ECO:0000256" key="2">
    <source>
        <dbReference type="ARBA" id="ARBA00004651"/>
    </source>
</evidence>
<accession>A0ABT1IWC6</accession>
<keyword evidence="7" id="KW-0862">Zinc</keyword>
<comment type="function">
    <text evidence="1">Involved in the high-affinity zinc uptake transport system.</text>
</comment>
<feature type="transmembrane region" description="Helical" evidence="14">
    <location>
        <begin position="109"/>
        <end position="130"/>
    </location>
</feature>
<organism evidence="15 16">
    <name type="scientific">Kitasatospora paracochleata</name>
    <dbReference type="NCBI Taxonomy" id="58354"/>
    <lineage>
        <taxon>Bacteria</taxon>
        <taxon>Bacillati</taxon>
        <taxon>Actinomycetota</taxon>
        <taxon>Actinomycetes</taxon>
        <taxon>Kitasatosporales</taxon>
        <taxon>Streptomycetaceae</taxon>
        <taxon>Kitasatospora</taxon>
    </lineage>
</organism>
<evidence type="ECO:0000256" key="12">
    <source>
        <dbReference type="ARBA" id="ARBA00040080"/>
    </source>
</evidence>
<proteinExistence type="inferred from homology"/>
<evidence type="ECO:0000256" key="1">
    <source>
        <dbReference type="ARBA" id="ARBA00002313"/>
    </source>
</evidence>
<reference evidence="15 16" key="1">
    <citation type="submission" date="2022-06" db="EMBL/GenBank/DDBJ databases">
        <title>Sequencing the genomes of 1000 actinobacteria strains.</title>
        <authorList>
            <person name="Klenk H.-P."/>
        </authorList>
    </citation>
    <scope>NUCLEOTIDE SEQUENCE [LARGE SCALE GENOMIC DNA]</scope>
    <source>
        <strain evidence="15 16">DSM 41656</strain>
    </source>
</reference>